<dbReference type="InterPro" id="IPR023476">
    <property type="entry name" value="Pep_tRNA_hydro_II_dom_sf"/>
</dbReference>
<feature type="chain" id="PRO_5047020666" evidence="1">
    <location>
        <begin position="20"/>
        <end position="134"/>
    </location>
</feature>
<dbReference type="PIRSF" id="PIRSF033736">
    <property type="entry name" value="UCP033763"/>
    <property type="match status" value="1"/>
</dbReference>
<evidence type="ECO:0000313" key="2">
    <source>
        <dbReference type="EMBL" id="MDM7854792.1"/>
    </source>
</evidence>
<proteinExistence type="predicted"/>
<dbReference type="InterPro" id="IPR017021">
    <property type="entry name" value="UCP033763"/>
</dbReference>
<evidence type="ECO:0000256" key="1">
    <source>
        <dbReference type="SAM" id="SignalP"/>
    </source>
</evidence>
<protein>
    <submittedName>
        <fullName evidence="2">DUF2000 domain-containing protein</fullName>
    </submittedName>
</protein>
<dbReference type="Proteomes" id="UP001529338">
    <property type="component" value="Unassembled WGS sequence"/>
</dbReference>
<keyword evidence="3" id="KW-1185">Reference proteome</keyword>
<dbReference type="InterPro" id="IPR018988">
    <property type="entry name" value="DUF2000"/>
</dbReference>
<evidence type="ECO:0000313" key="3">
    <source>
        <dbReference type="Proteomes" id="UP001529338"/>
    </source>
</evidence>
<dbReference type="SUPFAM" id="SSF102462">
    <property type="entry name" value="Peptidyl-tRNA hydrolase II"/>
    <property type="match status" value="1"/>
</dbReference>
<keyword evidence="1" id="KW-0732">Signal</keyword>
<comment type="caution">
    <text evidence="2">The sequence shown here is derived from an EMBL/GenBank/DDBJ whole genome shotgun (WGS) entry which is preliminary data.</text>
</comment>
<reference evidence="2 3" key="1">
    <citation type="submission" date="2023-06" db="EMBL/GenBank/DDBJ databases">
        <title>Cellulomonas sp. MW4 Whole genome sequence.</title>
        <authorList>
            <person name="Park S."/>
        </authorList>
    </citation>
    <scope>NUCLEOTIDE SEQUENCE [LARGE SCALE GENOMIC DNA]</scope>
    <source>
        <strain evidence="2 3">MW4</strain>
    </source>
</reference>
<accession>A0ABT7SGW5</accession>
<organism evidence="2 3">
    <name type="scientific">Cellulomonas alba</name>
    <dbReference type="NCBI Taxonomy" id="3053467"/>
    <lineage>
        <taxon>Bacteria</taxon>
        <taxon>Bacillati</taxon>
        <taxon>Actinomycetota</taxon>
        <taxon>Actinomycetes</taxon>
        <taxon>Micrococcales</taxon>
        <taxon>Cellulomonadaceae</taxon>
        <taxon>Cellulomonas</taxon>
    </lineage>
</organism>
<dbReference type="Gene3D" id="3.40.1490.10">
    <property type="entry name" value="Bit1"/>
    <property type="match status" value="1"/>
</dbReference>
<sequence length="134" mass="13962">MKIVLVLRTDLPPALAANAAVVLGLALGGRLDASVAEDSADASGTLHAGLNPVPVPTLAASGRELRELHVHALAAGGVTVVGFNEVARRSRSYAEYEQALSETTTQDVEYVGLILHGPRSRVTKLTKRLALMGA</sequence>
<feature type="signal peptide" evidence="1">
    <location>
        <begin position="1"/>
        <end position="19"/>
    </location>
</feature>
<dbReference type="RefSeq" id="WP_289454614.1">
    <property type="nucleotide sequence ID" value="NZ_JAUCGQ010000001.1"/>
</dbReference>
<gene>
    <name evidence="2" type="ORF">QRT04_07605</name>
</gene>
<name>A0ABT7SGW5_9CELL</name>
<dbReference type="EMBL" id="JAUCGQ010000001">
    <property type="protein sequence ID" value="MDM7854792.1"/>
    <property type="molecule type" value="Genomic_DNA"/>
</dbReference>
<dbReference type="Pfam" id="PF09391">
    <property type="entry name" value="DUF2000"/>
    <property type="match status" value="1"/>
</dbReference>